<keyword evidence="2" id="KW-1185">Reference proteome</keyword>
<dbReference type="EMBL" id="NNAY01001381">
    <property type="protein sequence ID" value="OXU24170.1"/>
    <property type="molecule type" value="Genomic_DNA"/>
</dbReference>
<accession>A0A232F0V4</accession>
<comment type="caution">
    <text evidence="1">The sequence shown here is derived from an EMBL/GenBank/DDBJ whole genome shotgun (WGS) entry which is preliminary data.</text>
</comment>
<gene>
    <name evidence="1" type="ORF">TSAR_015759</name>
</gene>
<evidence type="ECO:0000313" key="1">
    <source>
        <dbReference type="EMBL" id="OXU24170.1"/>
    </source>
</evidence>
<dbReference type="AlphaFoldDB" id="A0A232F0V4"/>
<organism evidence="1 2">
    <name type="scientific">Trichomalopsis sarcophagae</name>
    <dbReference type="NCBI Taxonomy" id="543379"/>
    <lineage>
        <taxon>Eukaryota</taxon>
        <taxon>Metazoa</taxon>
        <taxon>Ecdysozoa</taxon>
        <taxon>Arthropoda</taxon>
        <taxon>Hexapoda</taxon>
        <taxon>Insecta</taxon>
        <taxon>Pterygota</taxon>
        <taxon>Neoptera</taxon>
        <taxon>Endopterygota</taxon>
        <taxon>Hymenoptera</taxon>
        <taxon>Apocrita</taxon>
        <taxon>Proctotrupomorpha</taxon>
        <taxon>Chalcidoidea</taxon>
        <taxon>Pteromalidae</taxon>
        <taxon>Pteromalinae</taxon>
        <taxon>Trichomalopsis</taxon>
    </lineage>
</organism>
<reference evidence="1 2" key="1">
    <citation type="journal article" date="2017" name="Curr. Biol.">
        <title>The Evolution of Venom by Co-option of Single-Copy Genes.</title>
        <authorList>
            <person name="Martinson E.O."/>
            <person name="Mrinalini"/>
            <person name="Kelkar Y.D."/>
            <person name="Chang C.H."/>
            <person name="Werren J.H."/>
        </authorList>
    </citation>
    <scope>NUCLEOTIDE SEQUENCE [LARGE SCALE GENOMIC DNA]</scope>
    <source>
        <strain evidence="1 2">Alberta</strain>
        <tissue evidence="1">Whole body</tissue>
    </source>
</reference>
<evidence type="ECO:0000313" key="2">
    <source>
        <dbReference type="Proteomes" id="UP000215335"/>
    </source>
</evidence>
<name>A0A232F0V4_9HYME</name>
<sequence>MENPPGYPGLYFQQWSTLGTRYIVERCRHDIRVLRSRKSPSHEFLVAMLQFSIKLSETTLMRSTLGTRYLRGRCRCHIRVQQPQKPPSSPTGLISINIYRCLLGIQF</sequence>
<protein>
    <submittedName>
        <fullName evidence="1">Uncharacterized protein</fullName>
    </submittedName>
</protein>
<proteinExistence type="predicted"/>
<dbReference type="Proteomes" id="UP000215335">
    <property type="component" value="Unassembled WGS sequence"/>
</dbReference>